<dbReference type="InterPro" id="IPR025500">
    <property type="entry name" value="DUF4390"/>
</dbReference>
<gene>
    <name evidence="2" type="ORF">H8L32_04980</name>
</gene>
<feature type="chain" id="PRO_5047248621" evidence="1">
    <location>
        <begin position="32"/>
        <end position="195"/>
    </location>
</feature>
<reference evidence="2 3" key="1">
    <citation type="submission" date="2020-08" db="EMBL/GenBank/DDBJ databases">
        <title>Novel species isolated from subtropical streams in China.</title>
        <authorList>
            <person name="Lu H."/>
        </authorList>
    </citation>
    <scope>NUCLEOTIDE SEQUENCE [LARGE SCALE GENOMIC DNA]</scope>
    <source>
        <strain evidence="2 3">CY18W</strain>
    </source>
</reference>
<dbReference type="Proteomes" id="UP000650424">
    <property type="component" value="Unassembled WGS sequence"/>
</dbReference>
<name>A0ABR6ZLQ9_9BURK</name>
<sequence>MIRRSTSLLRQLMLTFLLALLALAGTSVSHAADVEVKSAKIESSEEGYRLAAVFSIELSDGLRKAIKEGIPVSFTTEIELTRSRWYWVDEKVVRSENTVKIAFNEWTQQYTVIVNNGLQQTFPSLDSALNLVLRPSRWLIAEKSLLTNGATYNVAVQLRMGLSKIPMHFQIPTFNDSNWSQKTEWKRFSFKADDK</sequence>
<keyword evidence="1" id="KW-0732">Signal</keyword>
<dbReference type="Pfam" id="PF14334">
    <property type="entry name" value="DUF4390"/>
    <property type="match status" value="1"/>
</dbReference>
<accession>A0ABR6ZLQ9</accession>
<comment type="caution">
    <text evidence="2">The sequence shown here is derived from an EMBL/GenBank/DDBJ whole genome shotgun (WGS) entry which is preliminary data.</text>
</comment>
<keyword evidence="3" id="KW-1185">Reference proteome</keyword>
<protein>
    <submittedName>
        <fullName evidence="2">DUF4390 domain-containing protein</fullName>
    </submittedName>
</protein>
<evidence type="ECO:0000256" key="1">
    <source>
        <dbReference type="SAM" id="SignalP"/>
    </source>
</evidence>
<evidence type="ECO:0000313" key="3">
    <source>
        <dbReference type="Proteomes" id="UP000650424"/>
    </source>
</evidence>
<dbReference type="EMBL" id="JACOGF010000002">
    <property type="protein sequence ID" value="MBC3916821.1"/>
    <property type="molecule type" value="Genomic_DNA"/>
</dbReference>
<evidence type="ECO:0000313" key="2">
    <source>
        <dbReference type="EMBL" id="MBC3916821.1"/>
    </source>
</evidence>
<proteinExistence type="predicted"/>
<feature type="signal peptide" evidence="1">
    <location>
        <begin position="1"/>
        <end position="31"/>
    </location>
</feature>
<organism evidence="2 3">
    <name type="scientific">Undibacterium hunanense</name>
    <dbReference type="NCBI Taxonomy" id="2762292"/>
    <lineage>
        <taxon>Bacteria</taxon>
        <taxon>Pseudomonadati</taxon>
        <taxon>Pseudomonadota</taxon>
        <taxon>Betaproteobacteria</taxon>
        <taxon>Burkholderiales</taxon>
        <taxon>Oxalobacteraceae</taxon>
        <taxon>Undibacterium</taxon>
    </lineage>
</organism>
<dbReference type="RefSeq" id="WP_186946055.1">
    <property type="nucleotide sequence ID" value="NZ_JACOGF010000002.1"/>
</dbReference>